<dbReference type="GO" id="GO:0005886">
    <property type="term" value="C:plasma membrane"/>
    <property type="evidence" value="ECO:0007669"/>
    <property type="project" value="UniProtKB-SubCell"/>
</dbReference>
<keyword evidence="4 7" id="KW-0812">Transmembrane</keyword>
<evidence type="ECO:0000256" key="5">
    <source>
        <dbReference type="ARBA" id="ARBA00022989"/>
    </source>
</evidence>
<evidence type="ECO:0000313" key="10">
    <source>
        <dbReference type="Proteomes" id="UP000306509"/>
    </source>
</evidence>
<dbReference type="AlphaFoldDB" id="A0A4U8QN13"/>
<feature type="domain" description="ABC transmembrane type-1" evidence="8">
    <location>
        <begin position="96"/>
        <end position="303"/>
    </location>
</feature>
<dbReference type="InterPro" id="IPR045621">
    <property type="entry name" value="BPD_transp_1_N"/>
</dbReference>
<dbReference type="Gene3D" id="1.10.3720.10">
    <property type="entry name" value="MetI-like"/>
    <property type="match status" value="1"/>
</dbReference>
<comment type="similarity">
    <text evidence="7">Belongs to the binding-protein-dependent transport system permease family.</text>
</comment>
<sequence>MRFQAQYVVKRIIYAFFTVLVLTTITFLLMHMLPGNPFSGNKAIRPAIQAALTAKYGLDKPVFEQYFIYIGNVCRGDLGSSLVSGRQVTDIIGGAFPVSLELGIRSLIFAVLIGLLLGIMAAVKRGKAWDTGIMIIALLGVSVPSFILGALLQYFLGVKLYQITGMHVFDIIGWKGESSKLLPSFSLAFGTIAIISRLMRSSMLEVLEKDYITTARMKGLSKKQIIFSHCLRNAVMPVITVLGPMTAVLLTGTFAVENVFAIPGLGKYFVDSVRANDYPVIVGTTLFFGIFLVLCNLVVDVIHSLVDPRIRLGGVEIEG</sequence>
<evidence type="ECO:0000256" key="7">
    <source>
        <dbReference type="RuleBase" id="RU363032"/>
    </source>
</evidence>
<keyword evidence="5 7" id="KW-1133">Transmembrane helix</keyword>
<keyword evidence="10" id="KW-1185">Reference proteome</keyword>
<dbReference type="PANTHER" id="PTHR43163:SF6">
    <property type="entry name" value="DIPEPTIDE TRANSPORT SYSTEM PERMEASE PROTEIN DPPB-RELATED"/>
    <property type="match status" value="1"/>
</dbReference>
<comment type="caution">
    <text evidence="9">The sequence shown here is derived from an EMBL/GenBank/DDBJ whole genome shotgun (WGS) entry which is preliminary data.</text>
</comment>
<dbReference type="Proteomes" id="UP000306509">
    <property type="component" value="Unassembled WGS sequence"/>
</dbReference>
<feature type="transmembrane region" description="Helical" evidence="7">
    <location>
        <begin position="102"/>
        <end position="123"/>
    </location>
</feature>
<feature type="transmembrane region" description="Helical" evidence="7">
    <location>
        <begin position="280"/>
        <end position="302"/>
    </location>
</feature>
<proteinExistence type="inferred from homology"/>
<evidence type="ECO:0000256" key="4">
    <source>
        <dbReference type="ARBA" id="ARBA00022692"/>
    </source>
</evidence>
<name>A0A4U8QN13_9FIRM</name>
<keyword evidence="6 7" id="KW-0472">Membrane</keyword>
<evidence type="ECO:0000313" key="9">
    <source>
        <dbReference type="EMBL" id="TLD02126.1"/>
    </source>
</evidence>
<keyword evidence="3" id="KW-1003">Cell membrane</keyword>
<dbReference type="InterPro" id="IPR000515">
    <property type="entry name" value="MetI-like"/>
</dbReference>
<evidence type="ECO:0000256" key="1">
    <source>
        <dbReference type="ARBA" id="ARBA00004651"/>
    </source>
</evidence>
<dbReference type="RefSeq" id="WP_044289848.1">
    <property type="nucleotide sequence ID" value="NZ_CAUSDN010000126.1"/>
</dbReference>
<protein>
    <submittedName>
        <fullName evidence="9">Stage 0 sporulation protein KB</fullName>
    </submittedName>
</protein>
<feature type="transmembrane region" description="Helical" evidence="7">
    <location>
        <begin position="181"/>
        <end position="199"/>
    </location>
</feature>
<feature type="transmembrane region" description="Helical" evidence="7">
    <location>
        <begin position="135"/>
        <end position="156"/>
    </location>
</feature>
<reference evidence="9 10" key="1">
    <citation type="journal article" date="2019" name="Anaerobe">
        <title>Detection of Robinsoniella peoriensis in multiple bone samples of a trauma patient.</title>
        <authorList>
            <person name="Schrottner P."/>
            <person name="Hartwich K."/>
            <person name="Bunk B."/>
            <person name="Schober I."/>
            <person name="Helbig S."/>
            <person name="Rudolph W.W."/>
            <person name="Gunzer F."/>
        </authorList>
    </citation>
    <scope>NUCLEOTIDE SEQUENCE [LARGE SCALE GENOMIC DNA]</scope>
    <source>
        <strain evidence="9 10">DSM 106044</strain>
    </source>
</reference>
<dbReference type="InterPro" id="IPR035906">
    <property type="entry name" value="MetI-like_sf"/>
</dbReference>
<dbReference type="GO" id="GO:0055085">
    <property type="term" value="P:transmembrane transport"/>
    <property type="evidence" value="ECO:0007669"/>
    <property type="project" value="InterPro"/>
</dbReference>
<dbReference type="Pfam" id="PF00528">
    <property type="entry name" value="BPD_transp_1"/>
    <property type="match status" value="1"/>
</dbReference>
<keyword evidence="2 7" id="KW-0813">Transport</keyword>
<comment type="subcellular location">
    <subcellularLocation>
        <location evidence="1 7">Cell membrane</location>
        <topology evidence="1 7">Multi-pass membrane protein</topology>
    </subcellularLocation>
</comment>
<dbReference type="CDD" id="cd06261">
    <property type="entry name" value="TM_PBP2"/>
    <property type="match status" value="1"/>
</dbReference>
<dbReference type="Pfam" id="PF19300">
    <property type="entry name" value="BPD_transp_1_N"/>
    <property type="match status" value="1"/>
</dbReference>
<evidence type="ECO:0000256" key="6">
    <source>
        <dbReference type="ARBA" id="ARBA00023136"/>
    </source>
</evidence>
<accession>A0A4U8QN13</accession>
<dbReference type="STRING" id="180332.GCA_000797495_04214"/>
<evidence type="ECO:0000259" key="8">
    <source>
        <dbReference type="PROSITE" id="PS50928"/>
    </source>
</evidence>
<dbReference type="SUPFAM" id="SSF161098">
    <property type="entry name" value="MetI-like"/>
    <property type="match status" value="1"/>
</dbReference>
<feature type="transmembrane region" description="Helical" evidence="7">
    <location>
        <begin position="12"/>
        <end position="33"/>
    </location>
</feature>
<dbReference type="PANTHER" id="PTHR43163">
    <property type="entry name" value="DIPEPTIDE TRANSPORT SYSTEM PERMEASE PROTEIN DPPB-RELATED"/>
    <property type="match status" value="1"/>
</dbReference>
<evidence type="ECO:0000256" key="3">
    <source>
        <dbReference type="ARBA" id="ARBA00022475"/>
    </source>
</evidence>
<feature type="transmembrane region" description="Helical" evidence="7">
    <location>
        <begin position="234"/>
        <end position="260"/>
    </location>
</feature>
<organism evidence="9 10">
    <name type="scientific">Robinsoniella peoriensis</name>
    <dbReference type="NCBI Taxonomy" id="180332"/>
    <lineage>
        <taxon>Bacteria</taxon>
        <taxon>Bacillati</taxon>
        <taxon>Bacillota</taxon>
        <taxon>Clostridia</taxon>
        <taxon>Lachnospirales</taxon>
        <taxon>Lachnospiraceae</taxon>
        <taxon>Robinsoniella</taxon>
    </lineage>
</organism>
<dbReference type="PROSITE" id="PS50928">
    <property type="entry name" value="ABC_TM1"/>
    <property type="match status" value="1"/>
</dbReference>
<gene>
    <name evidence="9" type="primary">oppB</name>
    <name evidence="9" type="ORF">DSM106044_00932</name>
</gene>
<evidence type="ECO:0000256" key="2">
    <source>
        <dbReference type="ARBA" id="ARBA00022448"/>
    </source>
</evidence>
<dbReference type="EMBL" id="QGQD01000022">
    <property type="protein sequence ID" value="TLD02126.1"/>
    <property type="molecule type" value="Genomic_DNA"/>
</dbReference>